<organism evidence="1 2">
    <name type="scientific">Selenomonas ruminantium</name>
    <dbReference type="NCBI Taxonomy" id="971"/>
    <lineage>
        <taxon>Bacteria</taxon>
        <taxon>Bacillati</taxon>
        <taxon>Bacillota</taxon>
        <taxon>Negativicutes</taxon>
        <taxon>Selenomonadales</taxon>
        <taxon>Selenomonadaceae</taxon>
        <taxon>Selenomonas</taxon>
    </lineage>
</organism>
<sequence>MRLNLDCVRDILLCIEDNTGYRQLASFVDIDRMESASTALGVSPPKIWPYQQALMEKYSNQEIMYHFQYCINADMIETDGRFGTHQFLVHDLTPKGHETISNLRSPTVFEKTKEIASEIGVHSLSGICDIAGSVVTNIIKAHLNI</sequence>
<comment type="caution">
    <text evidence="1">The sequence shown here is derived from an EMBL/GenBank/DDBJ whole genome shotgun (WGS) entry which is preliminary data.</text>
</comment>
<dbReference type="AlphaFoldDB" id="A0A927WHP1"/>
<name>A0A927WHP1_SELRU</name>
<reference evidence="1" key="1">
    <citation type="submission" date="2019-04" db="EMBL/GenBank/DDBJ databases">
        <title>Evolution of Biomass-Degrading Anaerobic Consortia Revealed by Metagenomics.</title>
        <authorList>
            <person name="Peng X."/>
        </authorList>
    </citation>
    <scope>NUCLEOTIDE SEQUENCE</scope>
    <source>
        <strain evidence="1">SIG240</strain>
    </source>
</reference>
<dbReference type="Pfam" id="PF10711">
    <property type="entry name" value="DUF2513"/>
    <property type="match status" value="1"/>
</dbReference>
<dbReference type="Proteomes" id="UP000761380">
    <property type="component" value="Unassembled WGS sequence"/>
</dbReference>
<dbReference type="InterPro" id="IPR019650">
    <property type="entry name" value="DUF2513"/>
</dbReference>
<dbReference type="EMBL" id="SVBY01000011">
    <property type="protein sequence ID" value="MBE6092066.1"/>
    <property type="molecule type" value="Genomic_DNA"/>
</dbReference>
<proteinExistence type="predicted"/>
<gene>
    <name evidence="1" type="ORF">E7201_02635</name>
</gene>
<evidence type="ECO:0000313" key="2">
    <source>
        <dbReference type="Proteomes" id="UP000761380"/>
    </source>
</evidence>
<accession>A0A927WHP1</accession>
<evidence type="ECO:0000313" key="1">
    <source>
        <dbReference type="EMBL" id="MBE6092066.1"/>
    </source>
</evidence>
<protein>
    <submittedName>
        <fullName evidence="1">DUF2513 domain-containing protein</fullName>
    </submittedName>
</protein>